<geneLocation type="mitochondrion" evidence="2"/>
<evidence type="ECO:0000313" key="2">
    <source>
        <dbReference type="EMBL" id="ALD88453.1"/>
    </source>
</evidence>
<name>A0A0M5KLY0_9HYME</name>
<gene>
    <name evidence="2" type="primary">ND6</name>
</gene>
<keyword evidence="1" id="KW-0812">Transmembrane</keyword>
<feature type="transmembrane region" description="Helical" evidence="1">
    <location>
        <begin position="135"/>
        <end position="160"/>
    </location>
</feature>
<feature type="transmembrane region" description="Helical" evidence="1">
    <location>
        <begin position="93"/>
        <end position="115"/>
    </location>
</feature>
<feature type="transmembrane region" description="Helical" evidence="1">
    <location>
        <begin position="6"/>
        <end position="28"/>
    </location>
</feature>
<keyword evidence="1" id="KW-1133">Transmembrane helix</keyword>
<protein>
    <submittedName>
        <fullName evidence="2">NADH dehydrogenase subunit 6</fullName>
    </submittedName>
</protein>
<feature type="transmembrane region" description="Helical" evidence="1">
    <location>
        <begin position="35"/>
        <end position="53"/>
    </location>
</feature>
<dbReference type="AlphaFoldDB" id="A0A0M5KLY0"/>
<feature type="transmembrane region" description="Helical" evidence="1">
    <location>
        <begin position="59"/>
        <end position="81"/>
    </location>
</feature>
<proteinExistence type="predicted"/>
<dbReference type="EMBL" id="KT223644">
    <property type="protein sequence ID" value="ALD88453.1"/>
    <property type="molecule type" value="Genomic_DNA"/>
</dbReference>
<evidence type="ECO:0000256" key="1">
    <source>
        <dbReference type="SAM" id="Phobius"/>
    </source>
</evidence>
<sequence>MKNILMIFWNNNFIMIYILLIMLTFSIINSQIHPIIYMMNFIMYTFIMMYFIYMNTYKSLYLLLIMISIIGGILIMFNYFLSLINNEKSKMNYMNTWLLWYFLLSMMFLFFFNYYSENKNMIMIHWPNLMNQNILIYKIYIYPMYYMTILMILMLLMMLIMSFKMCTFKYLPLRKMSK</sequence>
<organism evidence="2">
    <name type="scientific">Megachile sculpturalis</name>
    <dbReference type="NCBI Taxonomy" id="1004196"/>
    <lineage>
        <taxon>Eukaryota</taxon>
        <taxon>Metazoa</taxon>
        <taxon>Ecdysozoa</taxon>
        <taxon>Arthropoda</taxon>
        <taxon>Hexapoda</taxon>
        <taxon>Insecta</taxon>
        <taxon>Pterygota</taxon>
        <taxon>Neoptera</taxon>
        <taxon>Endopterygota</taxon>
        <taxon>Hymenoptera</taxon>
        <taxon>Apocrita</taxon>
        <taxon>Aculeata</taxon>
        <taxon>Apoidea</taxon>
        <taxon>Anthophila</taxon>
        <taxon>Megachilidae</taxon>
        <taxon>Megachilinae</taxon>
        <taxon>Megachile</taxon>
    </lineage>
</organism>
<reference evidence="2" key="1">
    <citation type="submission" date="2015-06" db="EMBL/GenBank/DDBJ databases">
        <title>Sequencing and characterization of the Megachile sculpturalis (Hymenoptera: Megachilidae) mitochondrial genome.</title>
        <authorList>
            <person name="Su J.T."/>
            <person name="Zhang Y."/>
            <person name="Gu P."/>
            <person name="He B."/>
            <person name="Huang Y.D."/>
        </authorList>
    </citation>
    <scope>NUCLEOTIDE SEQUENCE</scope>
</reference>
<keyword evidence="1" id="KW-0472">Membrane</keyword>
<keyword evidence="2" id="KW-0496">Mitochondrion</keyword>
<accession>A0A0M5KLY0</accession>